<reference evidence="2" key="1">
    <citation type="submission" date="2021-10" db="EMBL/GenBank/DDBJ databases">
        <title>Tropical sea cucumber genome reveals ecological adaptation and Cuvierian tubules defense mechanism.</title>
        <authorList>
            <person name="Chen T."/>
        </authorList>
    </citation>
    <scope>NUCLEOTIDE SEQUENCE</scope>
    <source>
        <strain evidence="2">Nanhai2018</strain>
        <tissue evidence="2">Muscle</tissue>
    </source>
</reference>
<gene>
    <name evidence="2" type="ORF">HOLleu_02755</name>
</gene>
<dbReference type="AlphaFoldDB" id="A0A9Q1CS28"/>
<keyword evidence="3" id="KW-1185">Reference proteome</keyword>
<feature type="compositionally biased region" description="Basic residues" evidence="1">
    <location>
        <begin position="172"/>
        <end position="181"/>
    </location>
</feature>
<proteinExistence type="predicted"/>
<evidence type="ECO:0000313" key="3">
    <source>
        <dbReference type="Proteomes" id="UP001152320"/>
    </source>
</evidence>
<evidence type="ECO:0000256" key="1">
    <source>
        <dbReference type="SAM" id="MobiDB-lite"/>
    </source>
</evidence>
<sequence>MQRLQRPDERLCVFECLEINSDIRSKTQVNQLRSTNAVLEWFNALPKKEMLPFLVFDIVDFYPSISEQLLSKSLEWGKSYTRISNTERDTILHARRPLLYDDKGAPWVKRNVSNQFDVTMGAFDGAEVCELVGLFLLSDLTKKLDLKSIGLYRDDGLAVKKSSSGSNTDSIRRRRRRKKKNLGKDFP</sequence>
<name>A0A9Q1CS28_HOLLE</name>
<dbReference type="EMBL" id="JAIZAY010000001">
    <property type="protein sequence ID" value="KAJ8049838.1"/>
    <property type="molecule type" value="Genomic_DNA"/>
</dbReference>
<organism evidence="2 3">
    <name type="scientific">Holothuria leucospilota</name>
    <name type="common">Black long sea cucumber</name>
    <name type="synonym">Mertensiothuria leucospilota</name>
    <dbReference type="NCBI Taxonomy" id="206669"/>
    <lineage>
        <taxon>Eukaryota</taxon>
        <taxon>Metazoa</taxon>
        <taxon>Echinodermata</taxon>
        <taxon>Eleutherozoa</taxon>
        <taxon>Echinozoa</taxon>
        <taxon>Holothuroidea</taxon>
        <taxon>Aspidochirotacea</taxon>
        <taxon>Aspidochirotida</taxon>
        <taxon>Holothuriidae</taxon>
        <taxon>Holothuria</taxon>
    </lineage>
</organism>
<feature type="region of interest" description="Disordered" evidence="1">
    <location>
        <begin position="160"/>
        <end position="187"/>
    </location>
</feature>
<comment type="caution">
    <text evidence="2">The sequence shown here is derived from an EMBL/GenBank/DDBJ whole genome shotgun (WGS) entry which is preliminary data.</text>
</comment>
<protein>
    <submittedName>
        <fullName evidence="2">Uncharacterized protein</fullName>
    </submittedName>
</protein>
<accession>A0A9Q1CS28</accession>
<evidence type="ECO:0000313" key="2">
    <source>
        <dbReference type="EMBL" id="KAJ8049838.1"/>
    </source>
</evidence>
<dbReference type="Proteomes" id="UP001152320">
    <property type="component" value="Chromosome 1"/>
</dbReference>